<dbReference type="STRING" id="1384054.N790_05200"/>
<gene>
    <name evidence="1" type="ORF">N790_05200</name>
</gene>
<dbReference type="OrthoDB" id="6706661at2"/>
<evidence type="ECO:0000313" key="1">
    <source>
        <dbReference type="EMBL" id="KFN50525.1"/>
    </source>
</evidence>
<dbReference type="EMBL" id="AVCH01000093">
    <property type="protein sequence ID" value="KFN50525.1"/>
    <property type="molecule type" value="Genomic_DNA"/>
</dbReference>
<dbReference type="Proteomes" id="UP000029392">
    <property type="component" value="Unassembled WGS sequence"/>
</dbReference>
<dbReference type="PATRIC" id="fig|1384054.3.peg.926"/>
<comment type="caution">
    <text evidence="1">The sequence shown here is derived from an EMBL/GenBank/DDBJ whole genome shotgun (WGS) entry which is preliminary data.</text>
</comment>
<dbReference type="eggNOG" id="ENOG5031FQP">
    <property type="taxonomic scope" value="Bacteria"/>
</dbReference>
<organism evidence="1 2">
    <name type="scientific">Arenimonas malthae CC-JY-1</name>
    <dbReference type="NCBI Taxonomy" id="1384054"/>
    <lineage>
        <taxon>Bacteria</taxon>
        <taxon>Pseudomonadati</taxon>
        <taxon>Pseudomonadota</taxon>
        <taxon>Gammaproteobacteria</taxon>
        <taxon>Lysobacterales</taxon>
        <taxon>Lysobacteraceae</taxon>
        <taxon>Arenimonas</taxon>
    </lineage>
</organism>
<dbReference type="RefSeq" id="WP_052385700.1">
    <property type="nucleotide sequence ID" value="NZ_AVCH01000093.1"/>
</dbReference>
<protein>
    <submittedName>
        <fullName evidence="1">Uncharacterized protein</fullName>
    </submittedName>
</protein>
<proteinExistence type="predicted"/>
<reference evidence="1 2" key="1">
    <citation type="submission" date="2013-09" db="EMBL/GenBank/DDBJ databases">
        <title>Genome sequencing of Arenimonas malthae.</title>
        <authorList>
            <person name="Chen F."/>
            <person name="Wang G."/>
        </authorList>
    </citation>
    <scope>NUCLEOTIDE SEQUENCE [LARGE SCALE GENOMIC DNA]</scope>
    <source>
        <strain evidence="1 2">CC-JY-1</strain>
    </source>
</reference>
<name>A0A091C1M8_9GAMM</name>
<keyword evidence="2" id="KW-1185">Reference proteome</keyword>
<sequence>MNRWTWLLIAGALAALLWAAGRHPPVETPLASSGQAFDCRLPGPLPASETEEPLQGPVPEGVGEFRLGAYRVRPLAGFSLQARVLGREDYRFDRGAELAPTDLALGWGRMADPAHYSRLDIWQSNRWYRYRWGGDGPPLPEQEIARSSANMHLVPGNGAVASALSRVEPDQLVRLRGWLVEVRGEDGSVWRSSLSRNDTGDGACELIYVCELSAE</sequence>
<accession>A0A091C1M8</accession>
<evidence type="ECO:0000313" key="2">
    <source>
        <dbReference type="Proteomes" id="UP000029392"/>
    </source>
</evidence>
<dbReference type="AlphaFoldDB" id="A0A091C1M8"/>